<comment type="function">
    <text evidence="6">Accessory subunit of the DNA polymerase alpha complex (also known as the alpha DNA polymerase-primase complex) which plays an essential role in the initiation of DNA synthesis.</text>
</comment>
<sequence length="702" mass="78793">MTVDLGVRKELKGVFGPTEDFNDDVIEKLSTLMQIFNLSSEDLFVHWESFNVTKVQNDLDLTLPNLDLFQEHLQSTLVNASSKATPSIRKVKDLQSSTMRRKPIIRSSADINSSSPANAIPSTPSLKKRKVVEETPAFKTPQLKMESSPINYATANNTFQSPIPEVNNNLQSSPTPLFNKSLKNEESNTVIETLNPDIEELPGYMQLDEDPSTAIKPYRLASNFDASKFKYRTMSMKLLESADVLDDQIDSMTQLFQENQESTDLQFGNPCLCSQFDILCCGRIVPDSPLYDKSGNQALNATTLYLETSRLTGIGQRIPLNMNQLEEYTFFPGQIVCLKGRNPTGQSFIVQEVLPFPELGAPLSNRQELDEYKEMTNDSGLKLFVASGPYSNQHSLNYDRLNALVDRINTEIKPHLVILFGPFIDITNVSVSKGDIELPDEKHQPKDLDEVFRKCITPIIRKVNPRIQVVMIPSLKDSSIKHCSYPQDSFDKKKFGLPKNVKIFPNPSSFSINEVLVGCSNLDIFKDLKDVFKGATDGNSKFLNNRFERIANHVFEQRRYYPVFPGSMKKNMVSKDNDDSATSLHEGLMGEELTDTGIGGSSLEVPYMGLTELGDSLPDILVIPSELKFFVKVIKGVIVINPGSFIRGNRDQTKEDGSYAILNIRSPDTSEGSDNNVEKVDASEDLYYHNVHQRTRVDIYKA</sequence>
<organism evidence="11 12">
    <name type="scientific">Debaryomyces hansenii (strain ATCC 36239 / CBS 767 / BCRC 21394 / JCM 1990 / NBRC 0083 / IGC 2968)</name>
    <name type="common">Yeast</name>
    <name type="synonym">Torulaspora hansenii</name>
    <dbReference type="NCBI Taxonomy" id="284592"/>
    <lineage>
        <taxon>Eukaryota</taxon>
        <taxon>Fungi</taxon>
        <taxon>Dikarya</taxon>
        <taxon>Ascomycota</taxon>
        <taxon>Saccharomycotina</taxon>
        <taxon>Pichiomycetes</taxon>
        <taxon>Debaryomycetaceae</taxon>
        <taxon>Debaryomyces</taxon>
    </lineage>
</organism>
<evidence type="ECO:0000259" key="8">
    <source>
        <dbReference type="Pfam" id="PF04042"/>
    </source>
</evidence>
<dbReference type="EMBL" id="CR382138">
    <property type="protein sequence ID" value="CAG89880.2"/>
    <property type="molecule type" value="Genomic_DNA"/>
</dbReference>
<dbReference type="KEGG" id="dha:DEHA2F25806g"/>
<dbReference type="PANTHER" id="PTHR23061">
    <property type="entry name" value="DNA POLYMERASE 2 ALPHA 70 KDA SUBUNIT"/>
    <property type="match status" value="1"/>
</dbReference>
<keyword evidence="4 6" id="KW-0235">DNA replication</keyword>
<dbReference type="HOGENOM" id="CLU_014923_1_0_1"/>
<dbReference type="GO" id="GO:0016233">
    <property type="term" value="P:telomere capping"/>
    <property type="evidence" value="ECO:0007669"/>
    <property type="project" value="EnsemblFungi"/>
</dbReference>
<name>Q6BK10_DEBHA</name>
<feature type="domain" description="DNA polymerase alpha subunit B OB" evidence="10">
    <location>
        <begin position="243"/>
        <end position="355"/>
    </location>
</feature>
<dbReference type="Pfam" id="PF22062">
    <property type="entry name" value="OB_DPOA2"/>
    <property type="match status" value="1"/>
</dbReference>
<evidence type="ECO:0000256" key="3">
    <source>
        <dbReference type="ARBA" id="ARBA00018596"/>
    </source>
</evidence>
<dbReference type="VEuPathDB" id="FungiDB:DEHA2F25806g"/>
<evidence type="ECO:0000313" key="12">
    <source>
        <dbReference type="Proteomes" id="UP000000599"/>
    </source>
</evidence>
<dbReference type="OMA" id="PFLDIEH"/>
<dbReference type="InterPro" id="IPR013627">
    <property type="entry name" value="Pol_alpha_B_N"/>
</dbReference>
<dbReference type="Pfam" id="PF08418">
    <property type="entry name" value="Pol_alpha_B_N"/>
    <property type="match status" value="1"/>
</dbReference>
<dbReference type="Proteomes" id="UP000000599">
    <property type="component" value="Chromosome F"/>
</dbReference>
<feature type="region of interest" description="Disordered" evidence="7">
    <location>
        <begin position="102"/>
        <end position="128"/>
    </location>
</feature>
<keyword evidence="12" id="KW-1185">Reference proteome</keyword>
<dbReference type="GO" id="GO:0005658">
    <property type="term" value="C:alpha DNA polymerase:primase complex"/>
    <property type="evidence" value="ECO:0007669"/>
    <property type="project" value="EnsemblFungi"/>
</dbReference>
<comment type="similarity">
    <text evidence="2 6">Belongs to the DNA polymerase alpha subunit B family.</text>
</comment>
<evidence type="ECO:0000256" key="5">
    <source>
        <dbReference type="ARBA" id="ARBA00023242"/>
    </source>
</evidence>
<gene>
    <name evidence="11" type="ordered locus">DEHA2F25806g</name>
</gene>
<dbReference type="PIRSF" id="PIRSF018300">
    <property type="entry name" value="DNA_pol_alph_2"/>
    <property type="match status" value="1"/>
</dbReference>
<dbReference type="GO" id="GO:0003677">
    <property type="term" value="F:DNA binding"/>
    <property type="evidence" value="ECO:0007669"/>
    <property type="project" value="InterPro"/>
</dbReference>
<dbReference type="Pfam" id="PF04042">
    <property type="entry name" value="DNA_pol_E_B"/>
    <property type="match status" value="1"/>
</dbReference>
<comment type="subcellular location">
    <subcellularLocation>
        <location evidence="1 6">Nucleus</location>
    </subcellularLocation>
</comment>
<evidence type="ECO:0000256" key="4">
    <source>
        <dbReference type="ARBA" id="ARBA00022705"/>
    </source>
</evidence>
<dbReference type="GO" id="GO:0005635">
    <property type="term" value="C:nuclear envelope"/>
    <property type="evidence" value="ECO:0007669"/>
    <property type="project" value="EnsemblFungi"/>
</dbReference>
<evidence type="ECO:0000259" key="9">
    <source>
        <dbReference type="Pfam" id="PF08418"/>
    </source>
</evidence>
<evidence type="ECO:0000313" key="11">
    <source>
        <dbReference type="EMBL" id="CAG89880.2"/>
    </source>
</evidence>
<evidence type="ECO:0000256" key="7">
    <source>
        <dbReference type="SAM" id="MobiDB-lite"/>
    </source>
</evidence>
<dbReference type="eggNOG" id="KOG1625">
    <property type="taxonomic scope" value="Eukaryota"/>
</dbReference>
<evidence type="ECO:0000256" key="2">
    <source>
        <dbReference type="ARBA" id="ARBA00007299"/>
    </source>
</evidence>
<feature type="domain" description="DNA polymerase alpha subunit B N-terminal" evidence="9">
    <location>
        <begin position="20"/>
        <end position="71"/>
    </location>
</feature>
<evidence type="ECO:0000256" key="6">
    <source>
        <dbReference type="PIRNR" id="PIRNR018300"/>
    </source>
</evidence>
<feature type="domain" description="DNA polymerase alpha/delta/epsilon subunit B" evidence="8">
    <location>
        <begin position="384"/>
        <end position="632"/>
    </location>
</feature>
<dbReference type="OrthoDB" id="336885at2759"/>
<dbReference type="PANTHER" id="PTHR23061:SF12">
    <property type="entry name" value="DNA POLYMERASE ALPHA SUBUNIT B"/>
    <property type="match status" value="1"/>
</dbReference>
<protein>
    <recommendedName>
        <fullName evidence="3 6">DNA polymerase alpha subunit B</fullName>
    </recommendedName>
</protein>
<proteinExistence type="inferred from homology"/>
<dbReference type="STRING" id="284592.Q6BK10"/>
<dbReference type="AlphaFoldDB" id="Q6BK10"/>
<keyword evidence="5 6" id="KW-0539">Nucleus</keyword>
<dbReference type="InterPro" id="IPR054300">
    <property type="entry name" value="OB_DPOA2"/>
</dbReference>
<accession>Q6BK10</accession>
<dbReference type="GO" id="GO:0006270">
    <property type="term" value="P:DNA replication initiation"/>
    <property type="evidence" value="ECO:0007669"/>
    <property type="project" value="EnsemblFungi"/>
</dbReference>
<dbReference type="Gene3D" id="1.10.8.530">
    <property type="entry name" value="DNA polymerase alpha-primase, subunit B, N-terminal domain"/>
    <property type="match status" value="1"/>
</dbReference>
<feature type="compositionally biased region" description="Polar residues" evidence="7">
    <location>
        <begin position="109"/>
        <end position="125"/>
    </location>
</feature>
<evidence type="ECO:0000259" key="10">
    <source>
        <dbReference type="Pfam" id="PF22062"/>
    </source>
</evidence>
<dbReference type="InterPro" id="IPR007185">
    <property type="entry name" value="DNA_pol_a/d/e_bsu"/>
</dbReference>
<dbReference type="GeneID" id="2903606"/>
<dbReference type="RefSeq" id="XP_461461.2">
    <property type="nucleotide sequence ID" value="XM_461461.1"/>
</dbReference>
<dbReference type="InParanoid" id="Q6BK10"/>
<dbReference type="InterPro" id="IPR043034">
    <property type="entry name" value="DNA_pol_alpha_B_N_sf"/>
</dbReference>
<dbReference type="Gene3D" id="3.60.21.60">
    <property type="match status" value="2"/>
</dbReference>
<evidence type="ECO:0000256" key="1">
    <source>
        <dbReference type="ARBA" id="ARBA00004123"/>
    </source>
</evidence>
<dbReference type="FunCoup" id="Q6BK10">
    <property type="interactions" value="439"/>
</dbReference>
<reference evidence="11 12" key="1">
    <citation type="journal article" date="2004" name="Nature">
        <title>Genome evolution in yeasts.</title>
        <authorList>
            <consortium name="Genolevures"/>
            <person name="Dujon B."/>
            <person name="Sherman D."/>
            <person name="Fischer G."/>
            <person name="Durrens P."/>
            <person name="Casaregola S."/>
            <person name="Lafontaine I."/>
            <person name="de Montigny J."/>
            <person name="Marck C."/>
            <person name="Neuveglise C."/>
            <person name="Talla E."/>
            <person name="Goffard N."/>
            <person name="Frangeul L."/>
            <person name="Aigle M."/>
            <person name="Anthouard V."/>
            <person name="Babour A."/>
            <person name="Barbe V."/>
            <person name="Barnay S."/>
            <person name="Blanchin S."/>
            <person name="Beckerich J.M."/>
            <person name="Beyne E."/>
            <person name="Bleykasten C."/>
            <person name="Boisrame A."/>
            <person name="Boyer J."/>
            <person name="Cattolico L."/>
            <person name="Confanioleri F."/>
            <person name="de Daruvar A."/>
            <person name="Despons L."/>
            <person name="Fabre E."/>
            <person name="Fairhead C."/>
            <person name="Ferry-Dumazet H."/>
            <person name="Groppi A."/>
            <person name="Hantraye F."/>
            <person name="Hennequin C."/>
            <person name="Jauniaux N."/>
            <person name="Joyet P."/>
            <person name="Kachouri R."/>
            <person name="Kerrest A."/>
            <person name="Koszul R."/>
            <person name="Lemaire M."/>
            <person name="Lesur I."/>
            <person name="Ma L."/>
            <person name="Muller H."/>
            <person name="Nicaud J.M."/>
            <person name="Nikolski M."/>
            <person name="Oztas S."/>
            <person name="Ozier-Kalogeropoulos O."/>
            <person name="Pellenz S."/>
            <person name="Potier S."/>
            <person name="Richard G.F."/>
            <person name="Straub M.L."/>
            <person name="Suleau A."/>
            <person name="Swennene D."/>
            <person name="Tekaia F."/>
            <person name="Wesolowski-Louvel M."/>
            <person name="Westhof E."/>
            <person name="Wirth B."/>
            <person name="Zeniou-Meyer M."/>
            <person name="Zivanovic I."/>
            <person name="Bolotin-Fukuhara M."/>
            <person name="Thierry A."/>
            <person name="Bouchier C."/>
            <person name="Caudron B."/>
            <person name="Scarpelli C."/>
            <person name="Gaillardin C."/>
            <person name="Weissenbach J."/>
            <person name="Wincker P."/>
            <person name="Souciet J.L."/>
        </authorList>
    </citation>
    <scope>NUCLEOTIDE SEQUENCE [LARGE SCALE GENOMIC DNA]</scope>
    <source>
        <strain evidence="12">ATCC 36239 / CBS 767 / BCRC 21394 / JCM 1990 / NBRC 0083 / IGC 2968</strain>
    </source>
</reference>
<dbReference type="InterPro" id="IPR016722">
    <property type="entry name" value="DNA_pol_alpha_bsu"/>
</dbReference>
<dbReference type="GO" id="GO:0003887">
    <property type="term" value="F:DNA-directed DNA polymerase activity"/>
    <property type="evidence" value="ECO:0007669"/>
    <property type="project" value="EnsemblFungi"/>
</dbReference>